<comment type="caution">
    <text evidence="2">The sequence shown here is derived from an EMBL/GenBank/DDBJ whole genome shotgun (WGS) entry which is preliminary data.</text>
</comment>
<evidence type="ECO:0008006" key="4">
    <source>
        <dbReference type="Google" id="ProtNLM"/>
    </source>
</evidence>
<sequence length="122" mass="13576">MKHSILFLIAALLLSFWLPSTAEARHPRGSTMTGVVQSVDHASRWIVFAQDGGPVRHFVYSEWAKFWHDEPEALPAHLKTGMRVQVNLHNPLIGPDFVTQIVLLNKQGGITRPKSGRSVSAL</sequence>
<accession>A0A7W7YHR6</accession>
<feature type="chain" id="PRO_5031378369" description="DUF5666 domain-containing protein" evidence="1">
    <location>
        <begin position="25"/>
        <end position="122"/>
    </location>
</feature>
<feature type="signal peptide" evidence="1">
    <location>
        <begin position="1"/>
        <end position="24"/>
    </location>
</feature>
<reference evidence="2 3" key="1">
    <citation type="submission" date="2020-08" db="EMBL/GenBank/DDBJ databases">
        <title>Genomic Encyclopedia of Type Strains, Phase IV (KMG-IV): sequencing the most valuable type-strain genomes for metagenomic binning, comparative biology and taxonomic classification.</title>
        <authorList>
            <person name="Goeker M."/>
        </authorList>
    </citation>
    <scope>NUCLEOTIDE SEQUENCE [LARGE SCALE GENOMIC DNA]</scope>
    <source>
        <strain evidence="2 3">DSM 12251</strain>
    </source>
</reference>
<evidence type="ECO:0000256" key="1">
    <source>
        <dbReference type="SAM" id="SignalP"/>
    </source>
</evidence>
<dbReference type="RefSeq" id="WP_184205169.1">
    <property type="nucleotide sequence ID" value="NZ_JACHIF010000001.1"/>
</dbReference>
<evidence type="ECO:0000313" key="3">
    <source>
        <dbReference type="Proteomes" id="UP000534294"/>
    </source>
</evidence>
<evidence type="ECO:0000313" key="2">
    <source>
        <dbReference type="EMBL" id="MBB5036354.1"/>
    </source>
</evidence>
<proteinExistence type="predicted"/>
<keyword evidence="1" id="KW-0732">Signal</keyword>
<protein>
    <recommendedName>
        <fullName evidence="4">DUF5666 domain-containing protein</fullName>
    </recommendedName>
</protein>
<keyword evidence="3" id="KW-1185">Reference proteome</keyword>
<dbReference type="Proteomes" id="UP000534294">
    <property type="component" value="Unassembled WGS sequence"/>
</dbReference>
<gene>
    <name evidence="2" type="ORF">HNQ64_000588</name>
</gene>
<organism evidence="2 3">
    <name type="scientific">Prosthecobacter dejongeii</name>
    <dbReference type="NCBI Taxonomy" id="48465"/>
    <lineage>
        <taxon>Bacteria</taxon>
        <taxon>Pseudomonadati</taxon>
        <taxon>Verrucomicrobiota</taxon>
        <taxon>Verrucomicrobiia</taxon>
        <taxon>Verrucomicrobiales</taxon>
        <taxon>Verrucomicrobiaceae</taxon>
        <taxon>Prosthecobacter</taxon>
    </lineage>
</organism>
<name>A0A7W7YHR6_9BACT</name>
<dbReference type="EMBL" id="JACHIF010000001">
    <property type="protein sequence ID" value="MBB5036354.1"/>
    <property type="molecule type" value="Genomic_DNA"/>
</dbReference>
<dbReference type="AlphaFoldDB" id="A0A7W7YHR6"/>